<accession>A0A2T0VFB6</accession>
<proteinExistence type="predicted"/>
<dbReference type="PANTHER" id="PTHR41244">
    <property type="entry name" value="RHAMNAN SYNTHESIS F"/>
    <property type="match status" value="1"/>
</dbReference>
<reference evidence="1 2" key="1">
    <citation type="submission" date="2018-03" db="EMBL/GenBank/DDBJ databases">
        <title>Genomic Encyclopedia of Type Strains, Phase III (KMG-III): the genomes of soil and plant-associated and newly described type strains.</title>
        <authorList>
            <person name="Whitman W."/>
        </authorList>
    </citation>
    <scope>NUCLEOTIDE SEQUENCE [LARGE SCALE GENOMIC DNA]</scope>
    <source>
        <strain evidence="1 2">CGMCC 1.12484</strain>
    </source>
</reference>
<dbReference type="EMBL" id="PVTL01000003">
    <property type="protein sequence ID" value="PRY68897.1"/>
    <property type="molecule type" value="Genomic_DNA"/>
</dbReference>
<comment type="caution">
    <text evidence="1">The sequence shown here is derived from an EMBL/GenBank/DDBJ whole genome shotgun (WGS) entry which is preliminary data.</text>
</comment>
<dbReference type="PANTHER" id="PTHR41244:SF1">
    <property type="entry name" value="GLYCOSYLTRANSFERASE"/>
    <property type="match status" value="1"/>
</dbReference>
<dbReference type="Pfam" id="PF14307">
    <property type="entry name" value="Glyco_tran_WbsX"/>
    <property type="match status" value="1"/>
</dbReference>
<dbReference type="AlphaFoldDB" id="A0A2T0VFB6"/>
<dbReference type="InterPro" id="IPR007739">
    <property type="entry name" value="RgpF"/>
</dbReference>
<gene>
    <name evidence="1" type="ORF">B0I08_103102</name>
</gene>
<dbReference type="Proteomes" id="UP000237983">
    <property type="component" value="Unassembled WGS sequence"/>
</dbReference>
<organism evidence="1 2">
    <name type="scientific">Glaciihabitans tibetensis</name>
    <dbReference type="NCBI Taxonomy" id="1266600"/>
    <lineage>
        <taxon>Bacteria</taxon>
        <taxon>Bacillati</taxon>
        <taxon>Actinomycetota</taxon>
        <taxon>Actinomycetes</taxon>
        <taxon>Micrococcales</taxon>
        <taxon>Microbacteriaceae</taxon>
        <taxon>Glaciihabitans</taxon>
    </lineage>
</organism>
<dbReference type="OrthoDB" id="9815339at2"/>
<evidence type="ECO:0000313" key="2">
    <source>
        <dbReference type="Proteomes" id="UP000237983"/>
    </source>
</evidence>
<evidence type="ECO:0000313" key="1">
    <source>
        <dbReference type="EMBL" id="PRY68897.1"/>
    </source>
</evidence>
<dbReference type="Gene3D" id="3.20.20.80">
    <property type="entry name" value="Glycosidases"/>
    <property type="match status" value="1"/>
</dbReference>
<protein>
    <submittedName>
        <fullName evidence="1">Rhamnan synthesis protein F</fullName>
    </submittedName>
</protein>
<dbReference type="Pfam" id="PF05045">
    <property type="entry name" value="RgpF"/>
    <property type="match status" value="1"/>
</dbReference>
<name>A0A2T0VFB6_9MICO</name>
<dbReference type="CDD" id="cd11579">
    <property type="entry name" value="Glyco_tran_WbsX"/>
    <property type="match status" value="1"/>
</dbReference>
<sequence length="681" mass="76779">MRRVTVAGAKRRVGRQFTKVAKTLGALPAPVTPESFPAGFHNWVQRKTTRLKSDFPAQWRAQIVPDAAARPAVAVVMHVYYLDLVDEILEALALMPVDFDLIVTNASGIPLDLATDSLPNLSSVRVFDIQNHGRDILPLVSLVNADLLNPYDLILKVHTKRSHWREDHPDLAGSGEAWRGDFLTALLGSTQNIQQIIGAFATDPTLGVLTADGNVLGQEFWGGDHAIVSDLLRRVQLPPVHEQLRFASGSMYWARGFVLQGLRALDLSPEDFEAEHGQVDGTCAHAVERIIGILTDEAGYDTREMSAATLETIDTDAWHRFDASWVKFPRARVLPFYLPQFHRFPENDSWWGKGFTEWSNVAAGVPVYKGHNQPLLPADLGFYDLTQDSVREQQRELASESGIEGFMYYYYWFAGKKLMNLPIEALAASQSETPFCIMWANENFTRRWDGGEKNILIGQDYEHVPATQFIHDVMPLLTDARYIRIDGKPVLAVYRITQIPNYAEVLEYWKQAALDAGLEGLHLVTVDVGATMQGVEGTPADFGFDASLGFAPHNMKWSSQDRGGLEMDPRFEGNIMNYGVMAEHAENDLLDPVPTWKYPGVMVNFDNTARRQWMPDIWYGSNPYTFRRWLDASLSAVADRDFDRRVVFINAWNEWAESAVLEPSQRYGHTYLLAVRDALYR</sequence>
<dbReference type="InterPro" id="IPR032719">
    <property type="entry name" value="WbsX"/>
</dbReference>
<keyword evidence="2" id="KW-1185">Reference proteome</keyword>